<accession>A0A6J4T200</accession>
<feature type="region of interest" description="Disordered" evidence="1">
    <location>
        <begin position="1"/>
        <end position="37"/>
    </location>
</feature>
<proteinExistence type="predicted"/>
<feature type="non-terminal residue" evidence="2">
    <location>
        <position position="1"/>
    </location>
</feature>
<gene>
    <name evidence="2" type="ORF">AVDCRST_MAG62-529</name>
</gene>
<sequence length="37" mass="4045">GLGAAGQATQGTSLRVRRNERWPRRLRGAGNANRARL</sequence>
<feature type="non-terminal residue" evidence="2">
    <location>
        <position position="37"/>
    </location>
</feature>
<feature type="compositionally biased region" description="Low complexity" evidence="1">
    <location>
        <begin position="1"/>
        <end position="12"/>
    </location>
</feature>
<name>A0A6J4T200_9SPHN</name>
<dbReference type="EMBL" id="CADCWB010000066">
    <property type="protein sequence ID" value="CAA9511064.1"/>
    <property type="molecule type" value="Genomic_DNA"/>
</dbReference>
<evidence type="ECO:0000313" key="2">
    <source>
        <dbReference type="EMBL" id="CAA9511064.1"/>
    </source>
</evidence>
<dbReference type="AlphaFoldDB" id="A0A6J4T200"/>
<reference evidence="2" key="1">
    <citation type="submission" date="2020-02" db="EMBL/GenBank/DDBJ databases">
        <authorList>
            <person name="Meier V. D."/>
        </authorList>
    </citation>
    <scope>NUCLEOTIDE SEQUENCE</scope>
    <source>
        <strain evidence="2">AVDCRST_MAG62</strain>
    </source>
</reference>
<evidence type="ECO:0000256" key="1">
    <source>
        <dbReference type="SAM" id="MobiDB-lite"/>
    </source>
</evidence>
<protein>
    <submittedName>
        <fullName evidence="2">Uncharacterized protein</fullName>
    </submittedName>
</protein>
<organism evidence="2">
    <name type="scientific">uncultured Sphingomonas sp</name>
    <dbReference type="NCBI Taxonomy" id="158754"/>
    <lineage>
        <taxon>Bacteria</taxon>
        <taxon>Pseudomonadati</taxon>
        <taxon>Pseudomonadota</taxon>
        <taxon>Alphaproteobacteria</taxon>
        <taxon>Sphingomonadales</taxon>
        <taxon>Sphingomonadaceae</taxon>
        <taxon>Sphingomonas</taxon>
        <taxon>environmental samples</taxon>
    </lineage>
</organism>
<feature type="compositionally biased region" description="Low complexity" evidence="1">
    <location>
        <begin position="28"/>
        <end position="37"/>
    </location>
</feature>